<evidence type="ECO:0000313" key="1">
    <source>
        <dbReference type="EMBL" id="KKN44335.1"/>
    </source>
</evidence>
<organism evidence="1">
    <name type="scientific">marine sediment metagenome</name>
    <dbReference type="NCBI Taxonomy" id="412755"/>
    <lineage>
        <taxon>unclassified sequences</taxon>
        <taxon>metagenomes</taxon>
        <taxon>ecological metagenomes</taxon>
    </lineage>
</organism>
<name>A0A0F9QJS1_9ZZZZ</name>
<dbReference type="AlphaFoldDB" id="A0A0F9QJS1"/>
<comment type="caution">
    <text evidence="1">The sequence shown here is derived from an EMBL/GenBank/DDBJ whole genome shotgun (WGS) entry which is preliminary data.</text>
</comment>
<reference evidence="1" key="1">
    <citation type="journal article" date="2015" name="Nature">
        <title>Complex archaea that bridge the gap between prokaryotes and eukaryotes.</title>
        <authorList>
            <person name="Spang A."/>
            <person name="Saw J.H."/>
            <person name="Jorgensen S.L."/>
            <person name="Zaremba-Niedzwiedzka K."/>
            <person name="Martijn J."/>
            <person name="Lind A.E."/>
            <person name="van Eijk R."/>
            <person name="Schleper C."/>
            <person name="Guy L."/>
            <person name="Ettema T.J."/>
        </authorList>
    </citation>
    <scope>NUCLEOTIDE SEQUENCE</scope>
</reference>
<sequence length="53" mass="5872">MRVNVSGGISRKEMLLALQKAELTMRDEDLYTGDDKIDKLTKSKMALMLAGGK</sequence>
<dbReference type="EMBL" id="LAZR01001457">
    <property type="protein sequence ID" value="KKN44335.1"/>
    <property type="molecule type" value="Genomic_DNA"/>
</dbReference>
<protein>
    <submittedName>
        <fullName evidence="1">Uncharacterized protein</fullName>
    </submittedName>
</protein>
<proteinExistence type="predicted"/>
<gene>
    <name evidence="1" type="ORF">LCGC14_0694370</name>
</gene>
<accession>A0A0F9QJS1</accession>